<dbReference type="InterPro" id="IPR052192">
    <property type="entry name" value="Insect_Ionotropic_Sensory_Rcpt"/>
</dbReference>
<evidence type="ECO:0000256" key="3">
    <source>
        <dbReference type="ARBA" id="ARBA00022692"/>
    </source>
</evidence>
<reference evidence="9 10" key="1">
    <citation type="submission" date="2024-08" db="EMBL/GenBank/DDBJ databases">
        <authorList>
            <person name="Cucini C."/>
            <person name="Frati F."/>
        </authorList>
    </citation>
    <scope>NUCLEOTIDE SEQUENCE [LARGE SCALE GENOMIC DNA]</scope>
</reference>
<dbReference type="PANTHER" id="PTHR42643:SF24">
    <property type="entry name" value="IONOTROPIC RECEPTOR 60A"/>
    <property type="match status" value="1"/>
</dbReference>
<dbReference type="PANTHER" id="PTHR42643">
    <property type="entry name" value="IONOTROPIC RECEPTOR 20A-RELATED"/>
    <property type="match status" value="1"/>
</dbReference>
<dbReference type="EMBL" id="CAXLJM020000075">
    <property type="protein sequence ID" value="CAL8128517.1"/>
    <property type="molecule type" value="Genomic_DNA"/>
</dbReference>
<feature type="transmembrane region" description="Helical" evidence="8">
    <location>
        <begin position="1275"/>
        <end position="1296"/>
    </location>
</feature>
<proteinExistence type="predicted"/>
<accession>A0ABP1RHN2</accession>
<evidence type="ECO:0000313" key="9">
    <source>
        <dbReference type="EMBL" id="CAL8128517.1"/>
    </source>
</evidence>
<evidence type="ECO:0000256" key="1">
    <source>
        <dbReference type="ARBA" id="ARBA00004651"/>
    </source>
</evidence>
<feature type="transmembrane region" description="Helical" evidence="8">
    <location>
        <begin position="1015"/>
        <end position="1039"/>
    </location>
</feature>
<sequence length="1304" mass="152078">MVTLFQNCSFAFYSDPSKTNVWNKYFETVHYFLNIHEVSSMLNKVSNSAGNQSKIVGLRAEKNIFGQCIVIIYPKRLMNELTAQQYDVFTQKRQPIFFIFFYPTEETFKEGNANCYNNVVKRINFPVIFLEMVNFKRARFICTACKRTYTNIFGNGDIVDVSELETTWNQLHSNFNRNFIIIMVLQKWNVSKFDSCMAYSPNEISEKECTLVVLANKLNFTIKFAQDSSSDTRQSYDYIGDLHPIYPVTSINLRDYSPKNYDWLPYGVKATPYSFITVIDYKTIPPSFHSLMQPLDYSTQFLTVISNLMILLLFTFFSDISPLKFLQQAAFASLALVLEQPGRNLFAIEDSLSKPKKFIKSFILTIWLFATWQIVGLYKSSIFSYLSVHTNPTSPNSLNQLIQSKISILTFSVMSEFNETGFIERRSSTFRDKVVAEMLRKRDNQLSSDFSNDLEYLHENLEWEDNTMTDFLLNRILNENKATFAFFDKKEYVETVRIMIAIFSKNWASNIVLVPIFMERRFWIVYKNAFRSPFTKYLSRLYESGIYSWWKADFIFRIRRKVGQDIANSLTRWDWKKYSVGRAVEQDRFFNFLLFLLNGDVANFETVENVPKVVYKYVAITSSIIIFIAGNVFFIECTFEFLKKPLLICQTKIRAKIGAANLKFKDSDELKGNPYSYSSVPTACDICYNHTVHHLDVVFKEMVLEWILQSNSRIALSQRFTSKNILLVSDSIFPSKRFGHGLLQTDINRHLRYTAMNIPSVILLETSLTASNILKVDKSTRIIISEMTSALLIFVDSNLKFVSIGCFTCEQFVEHYAKEKSVPMYPVSFEYLHTKSLGAFQNLEKYWKNLHSKIQFNSIENSIAQGQNCDLNSNHKSGETCEIYKSFFRDKNCTSFVFCLNYFSDDLKLQLTQSKFLDFRYLSQIFPFVLKQTGFKLQVLLPKVHALESGLGAYLTPFDIKIWICTIISIFGIFLWLWKKEGKKVTLVIFWQFATFVEQDGPQLTLRRRRHGGKVIVLVWMMVTILLRFFYTASLYSFMTAEMEPIDFPQTIEKAVQRDDFELLLTSSFSTELFSWFWLHPLNHLPQVRNFYFGIITKAFVMNQELEIQTVKNLSTRNFVKVMHYPHVNRDAKTMVKFLTTSPLFQVEKTFSKFGTLCEGDCNSNSNVILVGQKTFRRFIPDQISPLLQSFEVWTLRYTNFATLSFPNYFGSFVHSGLYEFSIQRYRLLSQVKNMQILNEYETLGMSNASLYSFVFLANQKEVYIEKEEPTNISVLKGMLLIGTFMLSLALTVFLFELREYIKK</sequence>
<keyword evidence="10" id="KW-1185">Reference proteome</keyword>
<keyword evidence="2" id="KW-1003">Cell membrane</keyword>
<keyword evidence="7" id="KW-0325">Glycoprotein</keyword>
<evidence type="ECO:0000313" key="10">
    <source>
        <dbReference type="Proteomes" id="UP001642540"/>
    </source>
</evidence>
<keyword evidence="6" id="KW-0675">Receptor</keyword>
<gene>
    <name evidence="9" type="ORF">ODALV1_LOCUS22283</name>
</gene>
<keyword evidence="4 8" id="KW-1133">Transmembrane helix</keyword>
<evidence type="ECO:0000256" key="4">
    <source>
        <dbReference type="ARBA" id="ARBA00022989"/>
    </source>
</evidence>
<comment type="subcellular location">
    <subcellularLocation>
        <location evidence="1">Cell membrane</location>
        <topology evidence="1">Multi-pass membrane protein</topology>
    </subcellularLocation>
</comment>
<protein>
    <submittedName>
        <fullName evidence="9">Uncharacterized protein</fullName>
    </submittedName>
</protein>
<comment type="caution">
    <text evidence="9">The sequence shown here is derived from an EMBL/GenBank/DDBJ whole genome shotgun (WGS) entry which is preliminary data.</text>
</comment>
<keyword evidence="5 8" id="KW-0472">Membrane</keyword>
<organism evidence="9 10">
    <name type="scientific">Orchesella dallaii</name>
    <dbReference type="NCBI Taxonomy" id="48710"/>
    <lineage>
        <taxon>Eukaryota</taxon>
        <taxon>Metazoa</taxon>
        <taxon>Ecdysozoa</taxon>
        <taxon>Arthropoda</taxon>
        <taxon>Hexapoda</taxon>
        <taxon>Collembola</taxon>
        <taxon>Entomobryomorpha</taxon>
        <taxon>Entomobryoidea</taxon>
        <taxon>Orchesellidae</taxon>
        <taxon>Orchesellinae</taxon>
        <taxon>Orchesella</taxon>
    </lineage>
</organism>
<evidence type="ECO:0000256" key="5">
    <source>
        <dbReference type="ARBA" id="ARBA00023136"/>
    </source>
</evidence>
<evidence type="ECO:0000256" key="2">
    <source>
        <dbReference type="ARBA" id="ARBA00022475"/>
    </source>
</evidence>
<name>A0ABP1RHN2_9HEXA</name>
<feature type="transmembrane region" description="Helical" evidence="8">
    <location>
        <begin position="960"/>
        <end position="978"/>
    </location>
</feature>
<dbReference type="Gene3D" id="1.10.287.70">
    <property type="match status" value="1"/>
</dbReference>
<dbReference type="Proteomes" id="UP001642540">
    <property type="component" value="Unassembled WGS sequence"/>
</dbReference>
<evidence type="ECO:0000256" key="8">
    <source>
        <dbReference type="SAM" id="Phobius"/>
    </source>
</evidence>
<keyword evidence="3 8" id="KW-0812">Transmembrane</keyword>
<evidence type="ECO:0000256" key="7">
    <source>
        <dbReference type="ARBA" id="ARBA00023180"/>
    </source>
</evidence>
<evidence type="ECO:0000256" key="6">
    <source>
        <dbReference type="ARBA" id="ARBA00023170"/>
    </source>
</evidence>